<keyword evidence="15" id="KW-0547">Nucleotide-binding</keyword>
<dbReference type="FunFam" id="3.30.70.270:FF:000026">
    <property type="entry name" value="Transposon Ty3-G Gag-Pol polyprotein"/>
    <property type="match status" value="1"/>
</dbReference>
<dbReference type="SUPFAM" id="SSF50630">
    <property type="entry name" value="Acid proteases"/>
    <property type="match status" value="1"/>
</dbReference>
<dbReference type="GO" id="GO:0003677">
    <property type="term" value="F:DNA binding"/>
    <property type="evidence" value="ECO:0007669"/>
    <property type="project" value="UniProtKB-KW"/>
</dbReference>
<dbReference type="InterPro" id="IPR001584">
    <property type="entry name" value="Integrase_cat-core"/>
</dbReference>
<protein>
    <recommendedName>
        <fullName evidence="35">Gypsy retrotransposon integrase-like protein 1</fullName>
        <ecNumber evidence="7">2.7.7.49</ecNumber>
        <ecNumber evidence="6">3.1.26.4</ecNumber>
    </recommendedName>
    <alternativeName>
        <fullName evidence="39">Gag3-Pol3</fullName>
    </alternativeName>
</protein>
<dbReference type="Pfam" id="PF00077">
    <property type="entry name" value="RVP"/>
    <property type="match status" value="1"/>
</dbReference>
<keyword evidence="31" id="KW-0539">Nucleus</keyword>
<dbReference type="EC" id="3.1.26.4" evidence="6"/>
<keyword evidence="23" id="KW-0460">Magnesium</keyword>
<evidence type="ECO:0000256" key="36">
    <source>
        <dbReference type="ARBA" id="ARBA00055265"/>
    </source>
</evidence>
<evidence type="ECO:0000256" key="41">
    <source>
        <dbReference type="SAM" id="MobiDB-lite"/>
    </source>
</evidence>
<evidence type="ECO:0000256" key="31">
    <source>
        <dbReference type="ARBA" id="ARBA00023242"/>
    </source>
</evidence>
<keyword evidence="24" id="KW-0694">RNA-binding</keyword>
<comment type="similarity">
    <text evidence="5">Belongs to the beta type-B retroviral polymerase family. HERV class-II K(HML-2) pol subfamily.</text>
</comment>
<dbReference type="InterPro" id="IPR038269">
    <property type="entry name" value="SCAN_sf"/>
</dbReference>
<keyword evidence="47" id="KW-1185">Reference proteome</keyword>
<dbReference type="InterPro" id="IPR012337">
    <property type="entry name" value="RNaseH-like_sf"/>
</dbReference>
<keyword evidence="17" id="KW-0688">Ribosomal frameshifting</keyword>
<dbReference type="GO" id="GO:0006508">
    <property type="term" value="P:proteolysis"/>
    <property type="evidence" value="ECO:0007669"/>
    <property type="project" value="UniProtKB-KW"/>
</dbReference>
<evidence type="ECO:0000313" key="48">
    <source>
        <dbReference type="RefSeq" id="XP_033811906.1"/>
    </source>
</evidence>
<dbReference type="GO" id="GO:0005524">
    <property type="term" value="F:ATP binding"/>
    <property type="evidence" value="ECO:0007669"/>
    <property type="project" value="UniProtKB-KW"/>
</dbReference>
<dbReference type="GO" id="GO:0004190">
    <property type="term" value="F:aspartic-type endopeptidase activity"/>
    <property type="evidence" value="ECO:0007669"/>
    <property type="project" value="UniProtKB-KW"/>
</dbReference>
<evidence type="ECO:0000256" key="21">
    <source>
        <dbReference type="ARBA" id="ARBA00022833"/>
    </source>
</evidence>
<dbReference type="SUPFAM" id="SSF53098">
    <property type="entry name" value="Ribonuclease H-like"/>
    <property type="match status" value="1"/>
</dbReference>
<organism evidence="47 48">
    <name type="scientific">Geotrypetes seraphini</name>
    <name type="common">Gaboon caecilian</name>
    <name type="synonym">Caecilia seraphini</name>
    <dbReference type="NCBI Taxonomy" id="260995"/>
    <lineage>
        <taxon>Eukaryota</taxon>
        <taxon>Metazoa</taxon>
        <taxon>Chordata</taxon>
        <taxon>Craniata</taxon>
        <taxon>Vertebrata</taxon>
        <taxon>Euteleostomi</taxon>
        <taxon>Amphibia</taxon>
        <taxon>Gymnophiona</taxon>
        <taxon>Geotrypetes</taxon>
    </lineage>
</organism>
<evidence type="ECO:0000256" key="39">
    <source>
        <dbReference type="ARBA" id="ARBA00082890"/>
    </source>
</evidence>
<keyword evidence="30" id="KW-0233">DNA recombination</keyword>
<keyword evidence="18" id="KW-0255">Endonuclease</keyword>
<dbReference type="InterPro" id="IPR021109">
    <property type="entry name" value="Peptidase_aspartic_dom_sf"/>
</dbReference>
<keyword evidence="29" id="KW-0238">DNA-binding</keyword>
<evidence type="ECO:0000256" key="11">
    <source>
        <dbReference type="ARBA" id="ARBA00022679"/>
    </source>
</evidence>
<evidence type="ECO:0000256" key="6">
    <source>
        <dbReference type="ARBA" id="ARBA00012180"/>
    </source>
</evidence>
<name>A0A6P8S4V9_GEOSA</name>
<dbReference type="CDD" id="cd01647">
    <property type="entry name" value="RT_LTR"/>
    <property type="match status" value="1"/>
</dbReference>
<comment type="function">
    <text evidence="37">Capsid protein (CA) is the structural component of the virus-like particle (VLP), forming the shell that encapsulates the genomic RNA-nucleocapsid complex.</text>
</comment>
<evidence type="ECO:0000256" key="27">
    <source>
        <dbReference type="ARBA" id="ARBA00022932"/>
    </source>
</evidence>
<dbReference type="Gene3D" id="1.10.340.70">
    <property type="match status" value="1"/>
</dbReference>
<proteinExistence type="inferred from homology"/>
<evidence type="ECO:0000256" key="33">
    <source>
        <dbReference type="ARBA" id="ARBA00025590"/>
    </source>
</evidence>
<dbReference type="GO" id="GO:0006310">
    <property type="term" value="P:DNA recombination"/>
    <property type="evidence" value="ECO:0007669"/>
    <property type="project" value="UniProtKB-KW"/>
</dbReference>
<keyword evidence="22" id="KW-0067">ATP-binding</keyword>
<gene>
    <name evidence="48" type="primary">LOC117365533</name>
</gene>
<dbReference type="InterPro" id="IPR043502">
    <property type="entry name" value="DNA/RNA_pol_sf"/>
</dbReference>
<evidence type="ECO:0000256" key="32">
    <source>
        <dbReference type="ARBA" id="ARBA00023268"/>
    </source>
</evidence>
<keyword evidence="9" id="KW-1188">Viral release from host cell</keyword>
<evidence type="ECO:0000256" key="16">
    <source>
        <dbReference type="ARBA" id="ARBA00022750"/>
    </source>
</evidence>
<dbReference type="Pfam" id="PF17921">
    <property type="entry name" value="Integrase_H2C2"/>
    <property type="match status" value="1"/>
</dbReference>
<dbReference type="InterPro" id="IPR041373">
    <property type="entry name" value="RT_RNaseH"/>
</dbReference>
<dbReference type="RefSeq" id="XP_033811906.1">
    <property type="nucleotide sequence ID" value="XM_033956015.1"/>
</dbReference>
<dbReference type="GeneID" id="117365533"/>
<evidence type="ECO:0000256" key="22">
    <source>
        <dbReference type="ARBA" id="ARBA00022840"/>
    </source>
</evidence>
<dbReference type="SUPFAM" id="SSF47353">
    <property type="entry name" value="Retrovirus capsid dimerization domain-like"/>
    <property type="match status" value="1"/>
</dbReference>
<evidence type="ECO:0000256" key="29">
    <source>
        <dbReference type="ARBA" id="ARBA00023125"/>
    </source>
</evidence>
<keyword evidence="19 40" id="KW-0863">Zinc-finger</keyword>
<dbReference type="GO" id="GO:0015074">
    <property type="term" value="P:DNA integration"/>
    <property type="evidence" value="ECO:0007669"/>
    <property type="project" value="UniProtKB-KW"/>
</dbReference>
<evidence type="ECO:0000256" key="4">
    <source>
        <dbReference type="ARBA" id="ARBA00004496"/>
    </source>
</evidence>
<keyword evidence="32" id="KW-0511">Multifunctional enzyme</keyword>
<dbReference type="InterPro" id="IPR003309">
    <property type="entry name" value="SCAN_dom"/>
</dbReference>
<dbReference type="InterPro" id="IPR018061">
    <property type="entry name" value="Retropepsins"/>
</dbReference>
<sequence length="1431" mass="162575">MEPAALAVVAGERQRQNEDLKKVLETSHGLWQASQKASERHHSDFMRAMEQQSQLMAQLLKPTAGGQIHIPVLGTGGTLPTVGQNSLNLLNLSKITPQDAPDDFLNSFERVAAAAGWPPEQWAVRLLPCLAGETLAAFQTIAADQASSYPAVKAHILDFLGYTREYYRQTFRALQLKVRERPKALLQRLTKAAERWLQPFLADPRAMFAELVREQFLEALPQNIKGWTQKQGCQDLTQTLSVAEAYLDAQGLPEKPGPSYRPQTQFQRDTTLQAPTNNNMPPRNPQNRIQKPFNPAPIYCFRCGGKGHRQGECVERKGFTVTCDLEKGKITPGGRYLVVVSIGGKDMEALLDTGADQSMLAHRCWNTVFPREKGHDFIGRVRIKCIHGDTKQYPLRPTTVKYKDRVYQTSFALVPEAPYDVILGKDWKGFPVALQEKQCLVNTRSQGSSNPEPEGRLGRIFPFTGEAFQEYEQRQERRTRAQNKRQQQGRSRAMNRAGETREVPWLPKDVMDTFPTFREEQKTDPTLKEEWQRVGKERTEGKRWVEKQGLLYREGPGDLEGEMVQQLLIPQGFRKLILRIAHDHPLSGHKGAEATIKQIERRFFWPGLRQAVINFCQSCSTCQKLSLAKPARAPLIPVPVVEEPLRRLAMDIVGPLEKTPRGNNFILVVMDVATRFPWAFPLKKATSTIIMKELLGLFCMVGFPREILTDQGSNFLSSEMRMFYEGFGIRHIKTSAYHPQANGMVERFNQTIKQMLKKGIEGDSKNWDRFIPFALFAAREKVQNSLGLSPYELLFGRPPRGVLDMLKEKWVFPEESGSNVITYLAQLKDRLQRSLEFGKENLEWSQKQQKTYYDRRAKERELQIGDQVLILVPTDPHKFLAQWKGPATIVERIGEVDYRVKDDKGRLQTYHVNLLKPWKDREVLALVAQQGQEDDLGPQVTDFKAEGEVNVGTALTQIQVHQVKEVVRQFGDVFSSVPGKTGVVSHDIITVPGKVIRVRPYRLSEEKKALVEELVQEMLTLGVIETSQSPWCSPIVIVPKADGTPRFCIDFRQVNEVSQFDAFPMPRVEELLDRLGSAQFLTTIDLTKGYWQIPLTESAKPKTAFSTPRGLFQFRRMPFGLHGAAATCQRLVREVLRDHHGYADAYIDDIVIHSGTWEQHVQHLKAVLEALRGAGLTINPKKCFIGQQEVKYLGYIVGKGQIKPIVDKVQCIRGYPAPNNKKQLRAFLGLVGYYRRFIPHFSSQAGPLTDMLKKGSPETLCWDNVSKQAFQRLRASLCERPVLKAIDFDQPLILQTDASGTGLGAVLSQESQGLEHPIMYLSRKLHPNEQNYATVEQECLAVKWAVQTLEHYLQDREFTLVTDHAALKWLNTMRNNNARLTRWYLALQVFKFKVVHRPGKLNTNVDILSRIPENIGTPQDDNNISFKALVY</sequence>
<evidence type="ECO:0000256" key="9">
    <source>
        <dbReference type="ARBA" id="ARBA00022612"/>
    </source>
</evidence>
<keyword evidence="13" id="KW-0540">Nuclease</keyword>
<feature type="domain" description="Peptidase A2" evidence="43">
    <location>
        <begin position="347"/>
        <end position="427"/>
    </location>
</feature>
<evidence type="ECO:0000256" key="37">
    <source>
        <dbReference type="ARBA" id="ARBA00055383"/>
    </source>
</evidence>
<evidence type="ECO:0000256" key="40">
    <source>
        <dbReference type="PROSITE-ProRule" id="PRU00047"/>
    </source>
</evidence>
<evidence type="ECO:0000256" key="20">
    <source>
        <dbReference type="ARBA" id="ARBA00022801"/>
    </source>
</evidence>
<dbReference type="Pfam" id="PF17917">
    <property type="entry name" value="RT_RNaseH"/>
    <property type="match status" value="1"/>
</dbReference>
<keyword evidence="21" id="KW-0862">Zinc</keyword>
<evidence type="ECO:0000256" key="24">
    <source>
        <dbReference type="ARBA" id="ARBA00022884"/>
    </source>
</evidence>
<keyword evidence="20" id="KW-0378">Hydrolase</keyword>
<dbReference type="GO" id="GO:0005634">
    <property type="term" value="C:nucleus"/>
    <property type="evidence" value="ECO:0007669"/>
    <property type="project" value="UniProtKB-SubCell"/>
</dbReference>
<comment type="subcellular location">
    <subcellularLocation>
        <location evidence="4">Cytoplasm</location>
    </subcellularLocation>
    <subcellularLocation>
        <location evidence="3">Nucleus</location>
    </subcellularLocation>
</comment>
<evidence type="ECO:0000259" key="45">
    <source>
        <dbReference type="PROSITE" id="PS50878"/>
    </source>
</evidence>
<comment type="subunit">
    <text evidence="38">The protease is a homodimer, whose active site consists of two apposed aspartic acid residues.</text>
</comment>
<dbReference type="Pfam" id="PF02023">
    <property type="entry name" value="SCAN"/>
    <property type="match status" value="1"/>
</dbReference>
<dbReference type="Gene3D" id="3.10.20.370">
    <property type="match status" value="1"/>
</dbReference>
<evidence type="ECO:0000256" key="3">
    <source>
        <dbReference type="ARBA" id="ARBA00004123"/>
    </source>
</evidence>
<evidence type="ECO:0000256" key="34">
    <source>
        <dbReference type="ARBA" id="ARBA00025615"/>
    </source>
</evidence>
<evidence type="ECO:0000256" key="35">
    <source>
        <dbReference type="ARBA" id="ARBA00039658"/>
    </source>
</evidence>
<dbReference type="CDD" id="cd09274">
    <property type="entry name" value="RNase_HI_RT_Ty3"/>
    <property type="match status" value="1"/>
</dbReference>
<dbReference type="InterPro" id="IPR001878">
    <property type="entry name" value="Znf_CCHC"/>
</dbReference>
<keyword evidence="27" id="KW-0239">DNA-directed DNA polymerase</keyword>
<dbReference type="InterPro" id="IPR000477">
    <property type="entry name" value="RT_dom"/>
</dbReference>
<dbReference type="GO" id="GO:0005737">
    <property type="term" value="C:cytoplasm"/>
    <property type="evidence" value="ECO:0007669"/>
    <property type="project" value="UniProtKB-SubCell"/>
</dbReference>
<dbReference type="PROSITE" id="PS50804">
    <property type="entry name" value="SCAN_BOX"/>
    <property type="match status" value="1"/>
</dbReference>
<dbReference type="InterPro" id="IPR050951">
    <property type="entry name" value="Retrovirus_Pol_polyprotein"/>
</dbReference>
<evidence type="ECO:0000259" key="46">
    <source>
        <dbReference type="PROSITE" id="PS50994"/>
    </source>
</evidence>
<dbReference type="GO" id="GO:0075523">
    <property type="term" value="P:viral translational frameshifting"/>
    <property type="evidence" value="ECO:0007669"/>
    <property type="project" value="UniProtKB-KW"/>
</dbReference>
<evidence type="ECO:0000256" key="13">
    <source>
        <dbReference type="ARBA" id="ARBA00022722"/>
    </source>
</evidence>
<evidence type="ECO:0000256" key="28">
    <source>
        <dbReference type="ARBA" id="ARBA00023113"/>
    </source>
</evidence>
<feature type="domain" description="Reverse transcriptase" evidence="45">
    <location>
        <begin position="1019"/>
        <end position="1197"/>
    </location>
</feature>
<dbReference type="FunFam" id="1.10.340.70:FF:000001">
    <property type="entry name" value="Retrovirus-related Pol polyprotein from transposon gypsy-like Protein"/>
    <property type="match status" value="1"/>
</dbReference>
<evidence type="ECO:0000256" key="7">
    <source>
        <dbReference type="ARBA" id="ARBA00012493"/>
    </source>
</evidence>
<dbReference type="GO" id="GO:0003964">
    <property type="term" value="F:RNA-directed DNA polymerase activity"/>
    <property type="evidence" value="ECO:0007669"/>
    <property type="project" value="UniProtKB-KW"/>
</dbReference>
<dbReference type="OrthoDB" id="9906959at2759"/>
<evidence type="ECO:0000259" key="43">
    <source>
        <dbReference type="PROSITE" id="PS50175"/>
    </source>
</evidence>
<dbReference type="SUPFAM" id="SSF56672">
    <property type="entry name" value="DNA/RNA polymerases"/>
    <property type="match status" value="1"/>
</dbReference>
<keyword evidence="25" id="KW-0229">DNA integration</keyword>
<dbReference type="PROSITE" id="PS50175">
    <property type="entry name" value="ASP_PROT_RETROV"/>
    <property type="match status" value="1"/>
</dbReference>
<dbReference type="Gene3D" id="1.10.4020.10">
    <property type="entry name" value="DNA breaking-rejoining enzymes"/>
    <property type="match status" value="1"/>
</dbReference>
<dbReference type="PROSITE" id="PS50158">
    <property type="entry name" value="ZF_CCHC"/>
    <property type="match status" value="1"/>
</dbReference>
<dbReference type="Gene3D" id="3.30.70.270">
    <property type="match status" value="2"/>
</dbReference>
<dbReference type="FunFam" id="3.30.420.10:FF:000032">
    <property type="entry name" value="Retrovirus-related Pol polyprotein from transposon 297-like Protein"/>
    <property type="match status" value="1"/>
</dbReference>
<keyword evidence="12" id="KW-0548">Nucleotidyltransferase</keyword>
<keyword evidence="14" id="KW-0479">Metal-binding</keyword>
<evidence type="ECO:0000256" key="1">
    <source>
        <dbReference type="ARBA" id="ARBA00000077"/>
    </source>
</evidence>
<keyword evidence="16" id="KW-0064">Aspartyl protease</keyword>
<comment type="function">
    <text evidence="2">The aspartyl protease (PR) mediates the proteolytic cleavages of the Gag and Gag-Pol polyproteins after assembly of the VLP.</text>
</comment>
<keyword evidence="26" id="KW-0695">RNA-directed DNA polymerase</keyword>
<dbReference type="GO" id="GO:0003887">
    <property type="term" value="F:DNA-directed DNA polymerase activity"/>
    <property type="evidence" value="ECO:0007669"/>
    <property type="project" value="UniProtKB-KW"/>
</dbReference>
<evidence type="ECO:0000256" key="8">
    <source>
        <dbReference type="ARBA" id="ARBA00022490"/>
    </source>
</evidence>
<evidence type="ECO:0000256" key="19">
    <source>
        <dbReference type="ARBA" id="ARBA00022771"/>
    </source>
</evidence>
<feature type="domain" description="Integrase catalytic" evidence="46">
    <location>
        <begin position="640"/>
        <end position="798"/>
    </location>
</feature>
<dbReference type="GO" id="GO:0003723">
    <property type="term" value="F:RNA binding"/>
    <property type="evidence" value="ECO:0007669"/>
    <property type="project" value="UniProtKB-KW"/>
</dbReference>
<evidence type="ECO:0000259" key="44">
    <source>
        <dbReference type="PROSITE" id="PS50804"/>
    </source>
</evidence>
<dbReference type="GO" id="GO:0008270">
    <property type="term" value="F:zinc ion binding"/>
    <property type="evidence" value="ECO:0007669"/>
    <property type="project" value="UniProtKB-KW"/>
</dbReference>
<dbReference type="PANTHER" id="PTHR37984:SF5">
    <property type="entry name" value="PROTEIN NYNRIN-LIKE"/>
    <property type="match status" value="1"/>
</dbReference>
<dbReference type="Gene3D" id="3.30.420.10">
    <property type="entry name" value="Ribonuclease H-like superfamily/Ribonuclease H"/>
    <property type="match status" value="1"/>
</dbReference>
<comment type="function">
    <text evidence="33">Reverse transcriptase/ribonuclease H (RT) is a multifunctional enzyme that catalyzes the conversion of the retro-elements RNA genome into dsDNA within the VLP. The enzyme displays a DNA polymerase activity that can copy either DNA or RNA templates, and a ribonuclease H (RNase H) activity that cleaves the RNA strand of RNA-DNA heteroduplexes during plus-strand synthesis and hydrolyzes RNA primers. The conversion leads to a linear dsDNA copy of the retrotransposon that includes long terminal repeats (LTRs) at both ends.</text>
</comment>
<feature type="domain" description="SCAN box" evidence="44">
    <location>
        <begin position="168"/>
        <end position="244"/>
    </location>
</feature>
<keyword evidence="10" id="KW-0645">Protease</keyword>
<dbReference type="FunFam" id="3.10.20.370:FF:000001">
    <property type="entry name" value="Retrovirus-related Pol polyprotein from transposon 17.6-like protein"/>
    <property type="match status" value="1"/>
</dbReference>
<dbReference type="PROSITE" id="PS50878">
    <property type="entry name" value="RT_POL"/>
    <property type="match status" value="1"/>
</dbReference>
<dbReference type="Proteomes" id="UP000515159">
    <property type="component" value="Chromosome 8"/>
</dbReference>
<evidence type="ECO:0000256" key="15">
    <source>
        <dbReference type="ARBA" id="ARBA00022741"/>
    </source>
</evidence>
<evidence type="ECO:0000256" key="25">
    <source>
        <dbReference type="ARBA" id="ARBA00022908"/>
    </source>
</evidence>
<evidence type="ECO:0000256" key="23">
    <source>
        <dbReference type="ARBA" id="ARBA00022842"/>
    </source>
</evidence>
<dbReference type="InterPro" id="IPR041588">
    <property type="entry name" value="Integrase_H2C2"/>
</dbReference>
<dbReference type="Gene3D" id="2.40.70.10">
    <property type="entry name" value="Acid Proteases"/>
    <property type="match status" value="1"/>
</dbReference>
<comment type="catalytic activity">
    <reaction evidence="1">
        <text>Endonucleolytic cleavage to 5'-phosphomonoester.</text>
        <dbReference type="EC" id="3.1.26.4"/>
    </reaction>
</comment>
<evidence type="ECO:0000256" key="5">
    <source>
        <dbReference type="ARBA" id="ARBA00010879"/>
    </source>
</evidence>
<dbReference type="GO" id="GO:0004523">
    <property type="term" value="F:RNA-DNA hybrid ribonuclease activity"/>
    <property type="evidence" value="ECO:0007669"/>
    <property type="project" value="UniProtKB-EC"/>
</dbReference>
<evidence type="ECO:0000256" key="38">
    <source>
        <dbReference type="ARBA" id="ARBA00063849"/>
    </source>
</evidence>
<evidence type="ECO:0000256" key="18">
    <source>
        <dbReference type="ARBA" id="ARBA00022759"/>
    </source>
</evidence>
<reference evidence="48" key="1">
    <citation type="submission" date="2025-08" db="UniProtKB">
        <authorList>
            <consortium name="RefSeq"/>
        </authorList>
    </citation>
    <scope>IDENTIFICATION</scope>
</reference>
<evidence type="ECO:0000256" key="30">
    <source>
        <dbReference type="ARBA" id="ARBA00023172"/>
    </source>
</evidence>
<evidence type="ECO:0000259" key="42">
    <source>
        <dbReference type="PROSITE" id="PS50158"/>
    </source>
</evidence>
<evidence type="ECO:0000256" key="17">
    <source>
        <dbReference type="ARBA" id="ARBA00022758"/>
    </source>
</evidence>
<dbReference type="CDD" id="cd00303">
    <property type="entry name" value="retropepsin_like"/>
    <property type="match status" value="1"/>
</dbReference>
<dbReference type="PANTHER" id="PTHR37984">
    <property type="entry name" value="PROTEIN CBG26694"/>
    <property type="match status" value="1"/>
</dbReference>
<evidence type="ECO:0000256" key="12">
    <source>
        <dbReference type="ARBA" id="ARBA00022695"/>
    </source>
</evidence>
<evidence type="ECO:0000313" key="47">
    <source>
        <dbReference type="Proteomes" id="UP000515159"/>
    </source>
</evidence>
<comment type="function">
    <text evidence="36">Nucleocapsid protein p11 (NC) forms the nucleocore that coats the retro-elements dimeric RNA. Binds these RNAs through its zinc fingers. Promotes primer tRNA(i)-Met annealing to the multipartite primer-binding site (PBS), dimerization of Ty3 RNA and initiation of reverse transcription.</text>
</comment>
<keyword evidence="11" id="KW-0808">Transferase</keyword>
<evidence type="ECO:0000256" key="14">
    <source>
        <dbReference type="ARBA" id="ARBA00022723"/>
    </source>
</evidence>
<dbReference type="PROSITE" id="PS50994">
    <property type="entry name" value="INTEGRASE"/>
    <property type="match status" value="1"/>
</dbReference>
<dbReference type="InterPro" id="IPR001995">
    <property type="entry name" value="Peptidase_A2_cat"/>
</dbReference>
<keyword evidence="8" id="KW-0963">Cytoplasm</keyword>
<dbReference type="EC" id="2.7.7.49" evidence="7"/>
<dbReference type="Pfam" id="PF00078">
    <property type="entry name" value="RVT_1"/>
    <property type="match status" value="1"/>
</dbReference>
<dbReference type="Gene3D" id="3.10.10.10">
    <property type="entry name" value="HIV Type 1 Reverse Transcriptase, subunit A, domain 1"/>
    <property type="match status" value="1"/>
</dbReference>
<dbReference type="InterPro" id="IPR036397">
    <property type="entry name" value="RNaseH_sf"/>
</dbReference>
<evidence type="ECO:0000256" key="2">
    <source>
        <dbReference type="ARBA" id="ARBA00002180"/>
    </source>
</evidence>
<feature type="domain" description="CCHC-type" evidence="42">
    <location>
        <begin position="300"/>
        <end position="313"/>
    </location>
</feature>
<feature type="region of interest" description="Disordered" evidence="41">
    <location>
        <begin position="471"/>
        <end position="498"/>
    </location>
</feature>
<accession>A0A6P8S4V9</accession>
<dbReference type="Pfam" id="PF00665">
    <property type="entry name" value="rve"/>
    <property type="match status" value="1"/>
</dbReference>
<dbReference type="KEGG" id="gsh:117365533"/>
<dbReference type="InterPro" id="IPR043128">
    <property type="entry name" value="Rev_trsase/Diguanyl_cyclase"/>
</dbReference>
<evidence type="ECO:0000256" key="26">
    <source>
        <dbReference type="ARBA" id="ARBA00022918"/>
    </source>
</evidence>
<dbReference type="InParanoid" id="A0A6P8S4V9"/>
<keyword evidence="28" id="KW-0917">Virion maturation</keyword>
<comment type="function">
    <text evidence="34">Integrase (IN) targets the VLP to the nucleus, where a subparticle preintegration complex (PIC) containing at least integrase and the newly synthesized dsDNA copy of the retrotransposon must transit the nuclear membrane. Once in the nucleus, integrase performs the integration of the dsDNA into the host genome.</text>
</comment>
<evidence type="ECO:0000256" key="10">
    <source>
        <dbReference type="ARBA" id="ARBA00022670"/>
    </source>
</evidence>
<dbReference type="FunFam" id="3.10.10.10:FF:000007">
    <property type="entry name" value="Retrovirus-related Pol polyprotein from transposon 17.6-like Protein"/>
    <property type="match status" value="1"/>
</dbReference>